<dbReference type="AlphaFoldDB" id="A0A9P6RLP0"/>
<dbReference type="EMBL" id="JAAAIP010000198">
    <property type="protein sequence ID" value="KAG0322989.1"/>
    <property type="molecule type" value="Genomic_DNA"/>
</dbReference>
<feature type="compositionally biased region" description="Polar residues" evidence="1">
    <location>
        <begin position="723"/>
        <end position="746"/>
    </location>
</feature>
<dbReference type="OrthoDB" id="2595934at2759"/>
<feature type="region of interest" description="Disordered" evidence="1">
    <location>
        <begin position="165"/>
        <end position="247"/>
    </location>
</feature>
<feature type="compositionally biased region" description="Polar residues" evidence="1">
    <location>
        <begin position="772"/>
        <end position="798"/>
    </location>
</feature>
<dbReference type="GO" id="GO:0000981">
    <property type="term" value="F:DNA-binding transcription factor activity, RNA polymerase II-specific"/>
    <property type="evidence" value="ECO:0007669"/>
    <property type="project" value="InterPro"/>
</dbReference>
<accession>A0A9P6RLP0</accession>
<feature type="compositionally biased region" description="Polar residues" evidence="1">
    <location>
        <begin position="192"/>
        <end position="208"/>
    </location>
</feature>
<keyword evidence="4" id="KW-1185">Reference proteome</keyword>
<proteinExistence type="predicted"/>
<dbReference type="Proteomes" id="UP000738325">
    <property type="component" value="Unassembled WGS sequence"/>
</dbReference>
<feature type="domain" description="Zn(2)-C6 fungal-type" evidence="2">
    <location>
        <begin position="40"/>
        <end position="83"/>
    </location>
</feature>
<name>A0A9P6RLP0_9FUNG</name>
<evidence type="ECO:0000256" key="1">
    <source>
        <dbReference type="SAM" id="MobiDB-lite"/>
    </source>
</evidence>
<gene>
    <name evidence="3" type="ORF">BGZ99_002973</name>
</gene>
<feature type="region of interest" description="Disordered" evidence="1">
    <location>
        <begin position="1"/>
        <end position="37"/>
    </location>
</feature>
<sequence length="866" mass="95759">MPSIPSPAFSDELENSEIHQHPSSTKPTPQRRKRPLAKRICTSCREKKARCELPDLFVASSRQPVIESKRCHRCRVLDVDCIVWDGDRKRKPKLPLRDDREQYDLAEDRSSRASWSPLSHLADAAEVIGATHVFPDAPSSPRLPFLVQHPLEVVASRPAPESELFFRPSTDHFAKGSPRPSTPQRIQDHCSSHASTSLHRSNPISAPVTQPEIAQGASSPEPLFDQDEGASQQARSASQPAGKKAAFVARPPHRTWRSVWRTISVLVDYAAQQPQFTRYLVHRVASPDRGVGPITILDIIDRKECLELETSLACQAILSSIRNVQVVQAFELLLAHEPSLVGTTICGGQDEQAHRGNGLAGESLLTSALRISRELGLDKAIHILHKLLESPRDETKDKHSVELLSTSSLWVSLRIWEGHYTFIKPVTRVMRDLEEEAEIAKCMIAVDDSGYKLDDRSMDTENFSASSRSVPKSEEEEKFRSAGRTILAYRIQSMALVQSSLAKVEDILATDNGDAPTPKSKTSLQVQEKIVSAVLQALEKGDKIEESREMDMAHYAMCEPASLLEDWSHLESSTILSTLCTFGICCLYTGQFEVVFSSKSFIDALQQDPELGEHVVDACKLFLEGAAFVLISYFVIQQNHDGRLLSMVQAAQRLEEFDGNLYGAERRADEEESAEAPIMSICQIAGKFIKDSAETLHKWRLASTIYRKPGRNFMKRCTKDSTDASQSATTLEAANNTQDNTPQPSRASERSYHGHPSTIGQSSRGAALEPGTAQSSHPSANGSYNETYGSMPGASSQPIPIDTALLGEPLPFTFPTQAWPSALESPREFVSTEHLLTAAFPEAVNGTGLAYDVQMFDSIFESLFHH</sequence>
<organism evidence="3 4">
    <name type="scientific">Dissophora globulifera</name>
    <dbReference type="NCBI Taxonomy" id="979702"/>
    <lineage>
        <taxon>Eukaryota</taxon>
        <taxon>Fungi</taxon>
        <taxon>Fungi incertae sedis</taxon>
        <taxon>Mucoromycota</taxon>
        <taxon>Mortierellomycotina</taxon>
        <taxon>Mortierellomycetes</taxon>
        <taxon>Mortierellales</taxon>
        <taxon>Mortierellaceae</taxon>
        <taxon>Dissophora</taxon>
    </lineage>
</organism>
<dbReference type="PROSITE" id="PS50048">
    <property type="entry name" value="ZN2_CY6_FUNGAL_2"/>
    <property type="match status" value="1"/>
</dbReference>
<feature type="region of interest" description="Disordered" evidence="1">
    <location>
        <begin position="715"/>
        <end position="802"/>
    </location>
</feature>
<comment type="caution">
    <text evidence="3">The sequence shown here is derived from an EMBL/GenBank/DDBJ whole genome shotgun (WGS) entry which is preliminary data.</text>
</comment>
<evidence type="ECO:0000259" key="2">
    <source>
        <dbReference type="PROSITE" id="PS50048"/>
    </source>
</evidence>
<dbReference type="InterPro" id="IPR001138">
    <property type="entry name" value="Zn2Cys6_DnaBD"/>
</dbReference>
<dbReference type="GO" id="GO:0008270">
    <property type="term" value="F:zinc ion binding"/>
    <property type="evidence" value="ECO:0007669"/>
    <property type="project" value="InterPro"/>
</dbReference>
<feature type="compositionally biased region" description="Low complexity" evidence="1">
    <location>
        <begin position="230"/>
        <end position="239"/>
    </location>
</feature>
<reference evidence="3" key="1">
    <citation type="journal article" date="2020" name="Fungal Divers.">
        <title>Resolving the Mortierellaceae phylogeny through synthesis of multi-gene phylogenetics and phylogenomics.</title>
        <authorList>
            <person name="Vandepol N."/>
            <person name="Liber J."/>
            <person name="Desiro A."/>
            <person name="Na H."/>
            <person name="Kennedy M."/>
            <person name="Barry K."/>
            <person name="Grigoriev I.V."/>
            <person name="Miller A.N."/>
            <person name="O'Donnell K."/>
            <person name="Stajich J.E."/>
            <person name="Bonito G."/>
        </authorList>
    </citation>
    <scope>NUCLEOTIDE SEQUENCE</scope>
    <source>
        <strain evidence="3">REB-010B</strain>
    </source>
</reference>
<evidence type="ECO:0000313" key="3">
    <source>
        <dbReference type="EMBL" id="KAG0322989.1"/>
    </source>
</evidence>
<protein>
    <recommendedName>
        <fullName evidence="2">Zn(2)-C6 fungal-type domain-containing protein</fullName>
    </recommendedName>
</protein>
<evidence type="ECO:0000313" key="4">
    <source>
        <dbReference type="Proteomes" id="UP000738325"/>
    </source>
</evidence>